<keyword evidence="3" id="KW-0805">Transcription regulation</keyword>
<dbReference type="SUPFAM" id="SSF55781">
    <property type="entry name" value="GAF domain-like"/>
    <property type="match status" value="1"/>
</dbReference>
<dbReference type="SUPFAM" id="SSF52172">
    <property type="entry name" value="CheY-like"/>
    <property type="match status" value="1"/>
</dbReference>
<dbReference type="GO" id="GO:0016301">
    <property type="term" value="F:kinase activity"/>
    <property type="evidence" value="ECO:0007669"/>
    <property type="project" value="UniProtKB-KW"/>
</dbReference>
<keyword evidence="1" id="KW-0808">Transferase</keyword>
<dbReference type="EMBL" id="MCHX01000006">
    <property type="protein sequence ID" value="OFJ55141.1"/>
    <property type="molecule type" value="Genomic_DNA"/>
</dbReference>
<dbReference type="InterPro" id="IPR012074">
    <property type="entry name" value="GAF_ANTAR"/>
</dbReference>
<sequence>MSVEREHMYSMLQQVNELQQRGDVDLETALREINASSVASVPGARYGGITMVEEAGINTLAATHDYATVLDDIQRDANEGPCLSAAWDQHTIRIDDLASETRWPRYRDAAIERTPVRSVISFRLFQEGSALAALNFYAESEGVFDEESVEVGLIFAAHTTVAWNLMRREHQFRSALASRDVIGQAKGVLMERFSIDAAAAFELLRKLSQQSNTKLVDVAERLIALDHPPQ</sequence>
<name>A0A1E8QA68_9MYCO</name>
<dbReference type="PROSITE" id="PS50921">
    <property type="entry name" value="ANTAR"/>
    <property type="match status" value="1"/>
</dbReference>
<dbReference type="Proteomes" id="UP000178953">
    <property type="component" value="Unassembled WGS sequence"/>
</dbReference>
<dbReference type="Gene3D" id="1.10.10.10">
    <property type="entry name" value="Winged helix-like DNA-binding domain superfamily/Winged helix DNA-binding domain"/>
    <property type="match status" value="1"/>
</dbReference>
<keyword evidence="4" id="KW-0804">Transcription</keyword>
<dbReference type="InterPro" id="IPR036388">
    <property type="entry name" value="WH-like_DNA-bd_sf"/>
</dbReference>
<feature type="domain" description="ANTAR" evidence="5">
    <location>
        <begin position="162"/>
        <end position="223"/>
    </location>
</feature>
<dbReference type="InterPro" id="IPR011006">
    <property type="entry name" value="CheY-like_superfamily"/>
</dbReference>
<dbReference type="GO" id="GO:0003723">
    <property type="term" value="F:RNA binding"/>
    <property type="evidence" value="ECO:0007669"/>
    <property type="project" value="InterPro"/>
</dbReference>
<dbReference type="OrthoDB" id="4629915at2"/>
<evidence type="ECO:0000256" key="4">
    <source>
        <dbReference type="ARBA" id="ARBA00023163"/>
    </source>
</evidence>
<evidence type="ECO:0000256" key="1">
    <source>
        <dbReference type="ARBA" id="ARBA00022679"/>
    </source>
</evidence>
<dbReference type="InterPro" id="IPR003018">
    <property type="entry name" value="GAF"/>
</dbReference>
<protein>
    <recommendedName>
        <fullName evidence="5">ANTAR domain-containing protein</fullName>
    </recommendedName>
</protein>
<dbReference type="InterPro" id="IPR005561">
    <property type="entry name" value="ANTAR"/>
</dbReference>
<gene>
    <name evidence="6" type="ORF">BEL07_03925</name>
</gene>
<dbReference type="InterPro" id="IPR029016">
    <property type="entry name" value="GAF-like_dom_sf"/>
</dbReference>
<dbReference type="PIRSF" id="PIRSF036625">
    <property type="entry name" value="GAF_ANTAR"/>
    <property type="match status" value="1"/>
</dbReference>
<evidence type="ECO:0000256" key="3">
    <source>
        <dbReference type="ARBA" id="ARBA00023015"/>
    </source>
</evidence>
<evidence type="ECO:0000313" key="7">
    <source>
        <dbReference type="Proteomes" id="UP000178953"/>
    </source>
</evidence>
<evidence type="ECO:0000313" key="6">
    <source>
        <dbReference type="EMBL" id="OFJ55141.1"/>
    </source>
</evidence>
<proteinExistence type="predicted"/>
<accession>A0A1E8QA68</accession>
<keyword evidence="7" id="KW-1185">Reference proteome</keyword>
<organism evidence="6 7">
    <name type="scientific">Mycolicibacterium grossiae</name>
    <dbReference type="NCBI Taxonomy" id="1552759"/>
    <lineage>
        <taxon>Bacteria</taxon>
        <taxon>Bacillati</taxon>
        <taxon>Actinomycetota</taxon>
        <taxon>Actinomycetes</taxon>
        <taxon>Mycobacteriales</taxon>
        <taxon>Mycobacteriaceae</taxon>
        <taxon>Mycolicibacterium</taxon>
    </lineage>
</organism>
<comment type="caution">
    <text evidence="6">The sequence shown here is derived from an EMBL/GenBank/DDBJ whole genome shotgun (WGS) entry which is preliminary data.</text>
</comment>
<dbReference type="Pfam" id="PF13185">
    <property type="entry name" value="GAF_2"/>
    <property type="match status" value="1"/>
</dbReference>
<dbReference type="SMART" id="SM01012">
    <property type="entry name" value="ANTAR"/>
    <property type="match status" value="1"/>
</dbReference>
<dbReference type="AlphaFoldDB" id="A0A1E8QA68"/>
<reference evidence="6 7" key="1">
    <citation type="submission" date="2016-09" db="EMBL/GenBank/DDBJ databases">
        <title>genome sequence of Mycobacterium sp. 739 SCH.</title>
        <authorList>
            <person name="Greninger A.L."/>
            <person name="Qin X."/>
            <person name="Jerome K."/>
            <person name="Vora S."/>
            <person name="Quinn K."/>
        </authorList>
    </citation>
    <scope>NUCLEOTIDE SEQUENCE [LARGE SCALE GENOMIC DNA]</scope>
    <source>
        <strain evidence="6 7">SCH</strain>
    </source>
</reference>
<dbReference type="Gene3D" id="3.30.450.40">
    <property type="match status" value="1"/>
</dbReference>
<dbReference type="RefSeq" id="WP_070351831.1">
    <property type="nucleotide sequence ID" value="NZ_CP043474.1"/>
</dbReference>
<evidence type="ECO:0000256" key="2">
    <source>
        <dbReference type="ARBA" id="ARBA00022777"/>
    </source>
</evidence>
<keyword evidence="2" id="KW-0418">Kinase</keyword>
<evidence type="ECO:0000259" key="5">
    <source>
        <dbReference type="PROSITE" id="PS50921"/>
    </source>
</evidence>
<dbReference type="Pfam" id="PF03861">
    <property type="entry name" value="ANTAR"/>
    <property type="match status" value="1"/>
</dbReference>